<dbReference type="EMBL" id="CASHTH010000041">
    <property type="protein sequence ID" value="CAI7989842.1"/>
    <property type="molecule type" value="Genomic_DNA"/>
</dbReference>
<dbReference type="Proteomes" id="UP001174909">
    <property type="component" value="Unassembled WGS sequence"/>
</dbReference>
<gene>
    <name evidence="2" type="ORF">GBAR_LOCUS350</name>
</gene>
<organism evidence="2 3">
    <name type="scientific">Geodia barretti</name>
    <name type="common">Barrett's horny sponge</name>
    <dbReference type="NCBI Taxonomy" id="519541"/>
    <lineage>
        <taxon>Eukaryota</taxon>
        <taxon>Metazoa</taxon>
        <taxon>Porifera</taxon>
        <taxon>Demospongiae</taxon>
        <taxon>Heteroscleromorpha</taxon>
        <taxon>Tetractinellida</taxon>
        <taxon>Astrophorina</taxon>
        <taxon>Geodiidae</taxon>
        <taxon>Geodia</taxon>
    </lineage>
</organism>
<protein>
    <submittedName>
        <fullName evidence="2">Uncharacterized protein</fullName>
    </submittedName>
</protein>
<name>A0AA35QSM5_GEOBA</name>
<comment type="caution">
    <text evidence="2">The sequence shown here is derived from an EMBL/GenBank/DDBJ whole genome shotgun (WGS) entry which is preliminary data.</text>
</comment>
<evidence type="ECO:0000256" key="1">
    <source>
        <dbReference type="SAM" id="MobiDB-lite"/>
    </source>
</evidence>
<proteinExistence type="predicted"/>
<accession>A0AA35QSM5</accession>
<evidence type="ECO:0000313" key="2">
    <source>
        <dbReference type="EMBL" id="CAI7989842.1"/>
    </source>
</evidence>
<dbReference type="AlphaFoldDB" id="A0AA35QSM5"/>
<reference evidence="2" key="1">
    <citation type="submission" date="2023-03" db="EMBL/GenBank/DDBJ databases">
        <authorList>
            <person name="Steffen K."/>
            <person name="Cardenas P."/>
        </authorList>
    </citation>
    <scope>NUCLEOTIDE SEQUENCE</scope>
</reference>
<feature type="region of interest" description="Disordered" evidence="1">
    <location>
        <begin position="1"/>
        <end position="22"/>
    </location>
</feature>
<evidence type="ECO:0000313" key="3">
    <source>
        <dbReference type="Proteomes" id="UP001174909"/>
    </source>
</evidence>
<keyword evidence="3" id="KW-1185">Reference proteome</keyword>
<sequence length="70" mass="7581">MNHRQRVESVGTVSKPGRVVNPGRVQWEPAAWLGGTRHKGGVTLHQALVWNVGTCRLDVKGEIQGADPQG</sequence>